<proteinExistence type="inferred from homology"/>
<dbReference type="InterPro" id="IPR005225">
    <property type="entry name" value="Small_GTP-bd"/>
</dbReference>
<dbReference type="InterPro" id="IPR041757">
    <property type="entry name" value="CysN_GTP-bd"/>
</dbReference>
<dbReference type="Pfam" id="PF22594">
    <property type="entry name" value="GTP-eEF1A_C"/>
    <property type="match status" value="1"/>
</dbReference>
<evidence type="ECO:0000256" key="9">
    <source>
        <dbReference type="ARBA" id="ARBA00022741"/>
    </source>
</evidence>
<dbReference type="EMBL" id="CP070505">
    <property type="protein sequence ID" value="QSL91158.1"/>
    <property type="molecule type" value="Genomic_DNA"/>
</dbReference>
<dbReference type="CDD" id="cd02027">
    <property type="entry name" value="APSK"/>
    <property type="match status" value="1"/>
</dbReference>
<keyword evidence="9 16" id="KW-0547">Nucleotide-binding</keyword>
<evidence type="ECO:0000256" key="11">
    <source>
        <dbReference type="ARBA" id="ARBA00023134"/>
    </source>
</evidence>
<keyword evidence="8 16" id="KW-0548">Nucleotidyltransferase</keyword>
<comment type="function">
    <text evidence="14 16">With CysD forms the ATP sulfurylase (ATPS) that catalyzes the adenylation of sulfate producing adenosine 5'-phosphosulfate (APS) and diphosphate, the first enzymatic step in sulfur assimilation pathway. APS synthesis involves the formation of a high-energy phosphoric-sulfuric acid anhydride bond driven by GTP hydrolysis by CysN coupled to ATP hydrolysis by CysD.</text>
</comment>
<evidence type="ECO:0000256" key="15">
    <source>
        <dbReference type="ARBA" id="ARBA00062688"/>
    </source>
</evidence>
<protein>
    <recommendedName>
        <fullName evidence="16 17">Multifunctional fusion protein</fullName>
    </recommendedName>
    <domain>
        <recommendedName>
            <fullName evidence="16">Sulfate adenylyltransferase subunit 1</fullName>
            <ecNumber evidence="16">2.7.7.4</ecNumber>
        </recommendedName>
        <alternativeName>
            <fullName evidence="16">ATP-sulfurylase large subunit</fullName>
        </alternativeName>
        <alternativeName>
            <fullName evidence="16">Sulfate adenylate transferase</fullName>
            <shortName evidence="16">SAT</shortName>
        </alternativeName>
    </domain>
    <domain>
        <recommendedName>
            <fullName evidence="17">Adenylyl-sulfate kinase</fullName>
            <ecNumber evidence="17">2.7.1.25</ecNumber>
        </recommendedName>
        <alternativeName>
            <fullName evidence="17">APS kinase</fullName>
        </alternativeName>
        <alternativeName>
            <fullName evidence="17">ATP adenosine-5'-phosphosulfate 3'-phosphotransferase</fullName>
        </alternativeName>
        <alternativeName>
            <fullName evidence="17">Adenosine-5'-phosphosulfate kinase</fullName>
        </alternativeName>
    </domain>
</protein>
<dbReference type="FunFam" id="2.40.30.10:FF:000031">
    <property type="entry name" value="Sulfate adenylyltransferase subunit 1"/>
    <property type="match status" value="1"/>
</dbReference>
<evidence type="ECO:0000256" key="4">
    <source>
        <dbReference type="ARBA" id="ARBA00005048"/>
    </source>
</evidence>
<dbReference type="AlphaFoldDB" id="A0ABD7DRL5"/>
<evidence type="ECO:0000256" key="1">
    <source>
        <dbReference type="ARBA" id="ARBA00001823"/>
    </source>
</evidence>
<comment type="similarity">
    <text evidence="17">Belongs to the APS kinase family.</text>
</comment>
<dbReference type="InterPro" id="IPR000795">
    <property type="entry name" value="T_Tr_GTP-bd_dom"/>
</dbReference>
<dbReference type="InterPro" id="IPR050100">
    <property type="entry name" value="TRAFAC_GTPase_members"/>
</dbReference>
<feature type="binding site" evidence="16">
    <location>
        <begin position="31"/>
        <end position="38"/>
    </location>
    <ligand>
        <name>GTP</name>
        <dbReference type="ChEBI" id="CHEBI:37565"/>
    </ligand>
</feature>
<dbReference type="SUPFAM" id="SSF50447">
    <property type="entry name" value="Translation proteins"/>
    <property type="match status" value="1"/>
</dbReference>
<feature type="binding site" evidence="16">
    <location>
        <begin position="165"/>
        <end position="168"/>
    </location>
    <ligand>
        <name>GTP</name>
        <dbReference type="ChEBI" id="CHEBI:37565"/>
    </ligand>
</feature>
<dbReference type="CDD" id="cd04095">
    <property type="entry name" value="CysN_NoDQ_III"/>
    <property type="match status" value="1"/>
</dbReference>
<evidence type="ECO:0000256" key="13">
    <source>
        <dbReference type="ARBA" id="ARBA00049370"/>
    </source>
</evidence>
<keyword evidence="17" id="KW-0418">Kinase</keyword>
<dbReference type="InterPro" id="IPR002891">
    <property type="entry name" value="APS"/>
</dbReference>
<dbReference type="Proteomes" id="UP000663658">
    <property type="component" value="Chromosome"/>
</dbReference>
<evidence type="ECO:0000256" key="2">
    <source>
        <dbReference type="ARBA" id="ARBA00002357"/>
    </source>
</evidence>
<evidence type="ECO:0000256" key="6">
    <source>
        <dbReference type="ARBA" id="ARBA00007237"/>
    </source>
</evidence>
<dbReference type="RefSeq" id="WP_206417258.1">
    <property type="nucleotide sequence ID" value="NZ_CP070505.1"/>
</dbReference>
<comment type="similarity">
    <text evidence="5">In the C-terminal section; belongs to the APS kinase family.</text>
</comment>
<dbReference type="NCBIfam" id="TIGR00231">
    <property type="entry name" value="small_GTP"/>
    <property type="match status" value="1"/>
</dbReference>
<dbReference type="CDD" id="cd04166">
    <property type="entry name" value="CysN_ATPS"/>
    <property type="match status" value="1"/>
</dbReference>
<dbReference type="SUPFAM" id="SSF50465">
    <property type="entry name" value="EF-Tu/eEF-1alpha/eIF2-gamma C-terminal domain"/>
    <property type="match status" value="1"/>
</dbReference>
<dbReference type="InterPro" id="IPR009000">
    <property type="entry name" value="Transl_B-barrel_sf"/>
</dbReference>
<feature type="binding site" evidence="16">
    <location>
        <begin position="110"/>
        <end position="114"/>
    </location>
    <ligand>
        <name>GTP</name>
        <dbReference type="ChEBI" id="CHEBI:37565"/>
    </ligand>
</feature>
<dbReference type="GO" id="GO:0004781">
    <property type="term" value="F:sulfate adenylyltransferase (ATP) activity"/>
    <property type="evidence" value="ECO:0007669"/>
    <property type="project" value="UniProtKB-UniRule"/>
</dbReference>
<dbReference type="EC" id="2.7.1.25" evidence="17"/>
<dbReference type="GO" id="GO:0000103">
    <property type="term" value="P:sulfate assimilation"/>
    <property type="evidence" value="ECO:0007669"/>
    <property type="project" value="UniProtKB-UniRule"/>
</dbReference>
<name>A0ABD7DRL5_9GAMM</name>
<keyword evidence="12" id="KW-0511">Multifunctional enzyme</keyword>
<evidence type="ECO:0000256" key="16">
    <source>
        <dbReference type="HAMAP-Rule" id="MF_00062"/>
    </source>
</evidence>
<comment type="subunit">
    <text evidence="15">Heterodimer composed of CysD, the smaller subunit, and CysNC.</text>
</comment>
<dbReference type="Gene3D" id="3.40.50.300">
    <property type="entry name" value="P-loop containing nucleotide triphosphate hydrolases"/>
    <property type="match status" value="2"/>
</dbReference>
<comment type="similarity">
    <text evidence="6">In the N-terminal section; belongs to the TRAFAC class translation factor GTPase superfamily. Classic translation factor GTPase family. CysN/NodQ subfamily.</text>
</comment>
<evidence type="ECO:0000256" key="17">
    <source>
        <dbReference type="HAMAP-Rule" id="MF_00065"/>
    </source>
</evidence>
<dbReference type="InterPro" id="IPR054696">
    <property type="entry name" value="GTP-eEF1A_C"/>
</dbReference>
<dbReference type="InterPro" id="IPR044139">
    <property type="entry name" value="CysN_NoDQ_III"/>
</dbReference>
<dbReference type="InterPro" id="IPR011779">
    <property type="entry name" value="SO4_adenylTrfase_lsu"/>
</dbReference>
<comment type="pathway">
    <text evidence="3 17">Sulfur metabolism; hydrogen sulfide biosynthesis; sulfite from sulfate: step 2/3.</text>
</comment>
<dbReference type="FunFam" id="3.40.50.300:FF:000119">
    <property type="entry name" value="Sulfate adenylyltransferase subunit 1"/>
    <property type="match status" value="1"/>
</dbReference>
<dbReference type="GO" id="GO:0005525">
    <property type="term" value="F:GTP binding"/>
    <property type="evidence" value="ECO:0007669"/>
    <property type="project" value="UniProtKB-UniRule"/>
</dbReference>
<sequence length="631" mass="69003">MSHQSDLIGQDILAYLAQHERKELLRFLTCGNVDDGKSTLIGRLLHDSKMIYEDHLEAITKDSKKVGTTGDDIDLALLVDGLQAEREQGITIDVAYRYFSTAKRKFIIADTPGHEQYTRNMATGASTCDLAIILIDARYGVQTQTKRHSFIASLLGIKHIVVAVNKMDLKDFDQGVFEQIKADYLAFAEKINLRPTTLEFVPMSALKGDNVVNKSERSPWYSGQSLMEILETVEVAGDRNFDDLRFPVQYVNRPNLNFRGFAGTLASGVVRKGDEVMALPSGKTSKVKSIVTFEGELEHAGPGQAITLTLEDEIDVSRGDMLVHADNRPQVTDSFEAMLVWMGEEPMLPGKKYDIKRATSYVPGSIPSIVHRVDVNTLEQGAASELRLNEIGRVKVALDASIALDGYEYNRTTGAFIVVDRLTNGTVGAGMIIADPVAHGGGQHGRLAHVSTEERASRFGQQPATVLFSGLSGAGKSTLAYAVERKLFDMGRAVYVLDGQNLRHDLNKGLPQDRAGRAENWRRAAHVARQFNEAGMIALAAFVAPDAEGREQAKALIGAERMVTVYVQASPQICRERDPQGLYAAGGDNIPGEGFPYDVPLDADLVIDTQAQSVEEGVKAVLDLLRSRGSI</sequence>
<evidence type="ECO:0000259" key="18">
    <source>
        <dbReference type="PROSITE" id="PS51722"/>
    </source>
</evidence>
<evidence type="ECO:0000256" key="12">
    <source>
        <dbReference type="ARBA" id="ARBA00023268"/>
    </source>
</evidence>
<dbReference type="InterPro" id="IPR031157">
    <property type="entry name" value="G_TR_CS"/>
</dbReference>
<accession>A0ABD7DRL5</accession>
<dbReference type="GO" id="GO:0005524">
    <property type="term" value="F:ATP binding"/>
    <property type="evidence" value="ECO:0007669"/>
    <property type="project" value="UniProtKB-UniRule"/>
</dbReference>
<keyword evidence="11 16" id="KW-0342">GTP-binding</keyword>
<dbReference type="KEGG" id="pty:JWV26_15440"/>
<comment type="pathway">
    <text evidence="4 16">Sulfur metabolism; hydrogen sulfide biosynthesis; sulfite from sulfate: step 1/3.</text>
</comment>
<dbReference type="PANTHER" id="PTHR23115">
    <property type="entry name" value="TRANSLATION FACTOR"/>
    <property type="match status" value="1"/>
</dbReference>
<keyword evidence="10 16" id="KW-0067">ATP-binding</keyword>
<evidence type="ECO:0000256" key="7">
    <source>
        <dbReference type="ARBA" id="ARBA00022679"/>
    </source>
</evidence>
<dbReference type="HAMAP" id="MF_00065">
    <property type="entry name" value="Adenylyl_sulf_kinase"/>
    <property type="match status" value="1"/>
</dbReference>
<evidence type="ECO:0000313" key="19">
    <source>
        <dbReference type="EMBL" id="QSL91158.1"/>
    </source>
</evidence>
<evidence type="ECO:0000256" key="5">
    <source>
        <dbReference type="ARBA" id="ARBA00005438"/>
    </source>
</evidence>
<dbReference type="NCBIfam" id="TIGR00455">
    <property type="entry name" value="apsK"/>
    <property type="match status" value="1"/>
</dbReference>
<dbReference type="InterPro" id="IPR044138">
    <property type="entry name" value="CysN_II"/>
</dbReference>
<reference evidence="19 20" key="1">
    <citation type="submission" date="2021-02" db="EMBL/GenBank/DDBJ databases">
        <title>Whole genome sequencing of Pseudomonas alcaliphila strain SM2.</title>
        <authorList>
            <person name="Alshamsi M.S."/>
            <person name="Sudalaimuthuasari N."/>
            <person name="Kundu B."/>
            <person name="AlMaskari R.S."/>
            <person name="Elmahi Y."/>
            <person name="Mundra S."/>
            <person name="Chandran S."/>
            <person name="Malik S."/>
            <person name="Hazzouri K.M."/>
            <person name="Amiri K.M.A."/>
        </authorList>
    </citation>
    <scope>NUCLEOTIDE SEQUENCE [LARGE SCALE GENOMIC DNA]</scope>
    <source>
        <strain evidence="19 20">SM2</strain>
    </source>
</reference>
<keyword evidence="7 16" id="KW-0808">Transferase</keyword>
<dbReference type="SUPFAM" id="SSF52540">
    <property type="entry name" value="P-loop containing nucleoside triphosphate hydrolases"/>
    <property type="match status" value="2"/>
</dbReference>
<dbReference type="NCBIfam" id="NF004035">
    <property type="entry name" value="PRK05506.1"/>
    <property type="match status" value="1"/>
</dbReference>
<dbReference type="HAMAP" id="MF_00062">
    <property type="entry name" value="Sulf_adenylyltr_sub1"/>
    <property type="match status" value="1"/>
</dbReference>
<evidence type="ECO:0000256" key="8">
    <source>
        <dbReference type="ARBA" id="ARBA00022695"/>
    </source>
</evidence>
<dbReference type="PROSITE" id="PS51722">
    <property type="entry name" value="G_TR_2"/>
    <property type="match status" value="1"/>
</dbReference>
<dbReference type="Pfam" id="PF01583">
    <property type="entry name" value="APS_kinase"/>
    <property type="match status" value="1"/>
</dbReference>
<dbReference type="NCBIfam" id="NF003478">
    <property type="entry name" value="PRK05124.1"/>
    <property type="match status" value="1"/>
</dbReference>
<dbReference type="Gene3D" id="2.40.30.10">
    <property type="entry name" value="Translation factors"/>
    <property type="match status" value="2"/>
</dbReference>
<dbReference type="PROSITE" id="PS00301">
    <property type="entry name" value="G_TR_1"/>
    <property type="match status" value="1"/>
</dbReference>
<comment type="similarity">
    <text evidence="16">Belongs to the TRAFAC class translation factor GTPase superfamily. Classic translation factor GTPase family. CysN/NodQ subfamily.</text>
</comment>
<comment type="catalytic activity">
    <reaction evidence="1 17">
        <text>adenosine 5'-phosphosulfate + ATP = 3'-phosphoadenylyl sulfate + ADP + H(+)</text>
        <dbReference type="Rhea" id="RHEA:24152"/>
        <dbReference type="ChEBI" id="CHEBI:15378"/>
        <dbReference type="ChEBI" id="CHEBI:30616"/>
        <dbReference type="ChEBI" id="CHEBI:58243"/>
        <dbReference type="ChEBI" id="CHEBI:58339"/>
        <dbReference type="ChEBI" id="CHEBI:456216"/>
        <dbReference type="EC" id="2.7.1.25"/>
    </reaction>
</comment>
<dbReference type="InterPro" id="IPR009001">
    <property type="entry name" value="Transl_elong_EF1A/Init_IF2_C"/>
</dbReference>
<feature type="binding site" evidence="17">
    <location>
        <begin position="470"/>
        <end position="477"/>
    </location>
    <ligand>
        <name>ATP</name>
        <dbReference type="ChEBI" id="CHEBI:30616"/>
    </ligand>
</feature>
<evidence type="ECO:0000313" key="20">
    <source>
        <dbReference type="Proteomes" id="UP000663658"/>
    </source>
</evidence>
<dbReference type="InterPro" id="IPR059117">
    <property type="entry name" value="APS_kinase_dom"/>
</dbReference>
<dbReference type="FunFam" id="3.40.50.300:FF:002377">
    <property type="entry name" value="Sulfate adenylyltransferase subunit 1"/>
    <property type="match status" value="1"/>
</dbReference>
<dbReference type="CDD" id="cd03695">
    <property type="entry name" value="CysN_NodQ_II"/>
    <property type="match status" value="1"/>
</dbReference>
<feature type="domain" description="Tr-type G" evidence="18">
    <location>
        <begin position="22"/>
        <end position="238"/>
    </location>
</feature>
<evidence type="ECO:0000256" key="14">
    <source>
        <dbReference type="ARBA" id="ARBA00055271"/>
    </source>
</evidence>
<dbReference type="GO" id="GO:0004020">
    <property type="term" value="F:adenylylsulfate kinase activity"/>
    <property type="evidence" value="ECO:0007669"/>
    <property type="project" value="UniProtKB-UniRule"/>
</dbReference>
<comment type="catalytic activity">
    <reaction evidence="13 16">
        <text>sulfate + ATP + H(+) = adenosine 5'-phosphosulfate + diphosphate</text>
        <dbReference type="Rhea" id="RHEA:18133"/>
        <dbReference type="ChEBI" id="CHEBI:15378"/>
        <dbReference type="ChEBI" id="CHEBI:16189"/>
        <dbReference type="ChEBI" id="CHEBI:30616"/>
        <dbReference type="ChEBI" id="CHEBI:33019"/>
        <dbReference type="ChEBI" id="CHEBI:58243"/>
        <dbReference type="EC" id="2.7.7.4"/>
    </reaction>
</comment>
<evidence type="ECO:0000256" key="10">
    <source>
        <dbReference type="ARBA" id="ARBA00022840"/>
    </source>
</evidence>
<dbReference type="EC" id="2.7.7.4" evidence="16"/>
<dbReference type="GO" id="GO:0070814">
    <property type="term" value="P:hydrogen sulfide biosynthetic process"/>
    <property type="evidence" value="ECO:0007669"/>
    <property type="project" value="UniProtKB-UniRule"/>
</dbReference>
<dbReference type="FunFam" id="2.40.30.10:FF:000027">
    <property type="entry name" value="Sulfate adenylyltransferase subunit 1"/>
    <property type="match status" value="1"/>
</dbReference>
<gene>
    <name evidence="16 19" type="primary">cysN</name>
    <name evidence="17" type="synonym">cysC</name>
    <name evidence="19" type="ORF">JWV26_15440</name>
</gene>
<dbReference type="InterPro" id="IPR027417">
    <property type="entry name" value="P-loop_NTPase"/>
</dbReference>
<keyword evidence="17" id="KW-0597">Phosphoprotein</keyword>
<comment type="function">
    <text evidence="2">APS kinase catalyzes the synthesis of activated sulfate.</text>
</comment>
<organism evidence="19 20">
    <name type="scientific">Ectopseudomonas toyotomiensis</name>
    <dbReference type="NCBI Taxonomy" id="554344"/>
    <lineage>
        <taxon>Bacteria</taxon>
        <taxon>Pseudomonadati</taxon>
        <taxon>Pseudomonadota</taxon>
        <taxon>Gammaproteobacteria</taxon>
        <taxon>Pseudomonadales</taxon>
        <taxon>Pseudomonadaceae</taxon>
        <taxon>Ectopseudomonas</taxon>
    </lineage>
</organism>
<comment type="caution">
    <text evidence="17">Lacks conserved residue(s) required for the propagation of feature annotation.</text>
</comment>
<dbReference type="NCBIfam" id="TIGR02034">
    <property type="entry name" value="CysN"/>
    <property type="match status" value="1"/>
</dbReference>
<evidence type="ECO:0000256" key="3">
    <source>
        <dbReference type="ARBA" id="ARBA00004806"/>
    </source>
</evidence>
<dbReference type="Pfam" id="PF00009">
    <property type="entry name" value="GTP_EFTU"/>
    <property type="match status" value="1"/>
</dbReference>
<comment type="function">
    <text evidence="17">Catalyzes the synthesis of activated sulfate.</text>
</comment>
<dbReference type="PRINTS" id="PR00315">
    <property type="entry name" value="ELONGATNFCT"/>
</dbReference>